<evidence type="ECO:0000256" key="2">
    <source>
        <dbReference type="ARBA" id="ARBA00022759"/>
    </source>
</evidence>
<organism evidence="8 9">
    <name type="scientific">Postia placenta MAD-698-R-SB12</name>
    <dbReference type="NCBI Taxonomy" id="670580"/>
    <lineage>
        <taxon>Eukaryota</taxon>
        <taxon>Fungi</taxon>
        <taxon>Dikarya</taxon>
        <taxon>Basidiomycota</taxon>
        <taxon>Agaricomycotina</taxon>
        <taxon>Agaricomycetes</taxon>
        <taxon>Polyporales</taxon>
        <taxon>Adustoporiaceae</taxon>
        <taxon>Rhodonia</taxon>
    </lineage>
</organism>
<dbReference type="EMBL" id="KZ110611">
    <property type="protein sequence ID" value="OSX56765.1"/>
    <property type="molecule type" value="Genomic_DNA"/>
</dbReference>
<dbReference type="GeneID" id="36332326"/>
<feature type="compositionally biased region" description="Basic and acidic residues" evidence="7">
    <location>
        <begin position="802"/>
        <end position="814"/>
    </location>
</feature>
<dbReference type="Pfam" id="PF03851">
    <property type="entry name" value="UvdE"/>
    <property type="match status" value="1"/>
</dbReference>
<sequence>MDTPTQYKVYIGQYCDPARPNDDPKYWALIVKKTSRDFEGNSHATSDVFRVRDGFRLEHKKYDGYNASLLYRGAALIGYLETTHLQEAAALLESDNPYRENYYRWARKDRVECALSVLRDQEYFTPRGGPFTTTVLQKMIKKPRLLYPTQAVNRIILIMIASPIAHRSLCRFKPEGAQEIHVASESVLDASPANSPVVVVPPKRKRSVKVPEASNLTAAEPTIASADPVPLMEYPIAAATAAVLVLSEPLPGLAGSTVSPRRRASARSTTKKKVNYTEATTDGEDEPTNLAAGDGNEGQLTALDDESAEAKPREKRTRRKKDAEPVVYDIPAVERKQTSFTGRLGYACLNTILRLRKPEPVFCSRTCRLDTIRKNGIEFAKDLGRRNATDLLEMIEWNEENKIRFFRVSSEMFPFASHKVHGYDLTYAHEELKAAGALAKHYGHRLTTHPGQFTQLASPREDVVEASVRELDYHCQMMRYMNLDQDSVIIIHMGGVYGDKDGALARFRENYTTKLTDEMKARLVLENDEMCYNPDELLPICEELSIPMVLDYHHNWINPSVLPFPELLPRIAATWTRKGIRQKQHLSEPRPGAESVMEKHADRCQELPEVLVGDDVDLMIEAKDKEQAVFHLYRIYGLEPVINANLRPEKPPKPFIRVKGRAAADDDEGDGEDAAEEVDEDGARATRAKTRVKRTKADVAEEGADELTPSATGESGEAAPTMVTPTSSPIKRAPKPRRTATNVIASQAEIEVAADPMPLKRKSRSKPDPASSPKKRRTVSKLMTKARELINQEEDVQPVDGARAEDVEADEHPEAVMAEETETITDEVGTCASGRARAVSGTVKS</sequence>
<evidence type="ECO:0000256" key="4">
    <source>
        <dbReference type="ARBA" id="ARBA00022769"/>
    </source>
</evidence>
<evidence type="ECO:0000256" key="3">
    <source>
        <dbReference type="ARBA" id="ARBA00022763"/>
    </source>
</evidence>
<evidence type="ECO:0000256" key="1">
    <source>
        <dbReference type="ARBA" id="ARBA00022722"/>
    </source>
</evidence>
<dbReference type="SUPFAM" id="SSF51658">
    <property type="entry name" value="Xylose isomerase-like"/>
    <property type="match status" value="1"/>
</dbReference>
<dbReference type="GO" id="GO:0006289">
    <property type="term" value="P:nucleotide-excision repair"/>
    <property type="evidence" value="ECO:0007669"/>
    <property type="project" value="InterPro"/>
</dbReference>
<feature type="region of interest" description="Disordered" evidence="7">
    <location>
        <begin position="254"/>
        <end position="323"/>
    </location>
</feature>
<feature type="region of interest" description="Disordered" evidence="7">
    <location>
        <begin position="792"/>
        <end position="814"/>
    </location>
</feature>
<dbReference type="PANTHER" id="PTHR31290:SF5">
    <property type="entry name" value="UV-DAMAGE ENDONUCLEASE"/>
    <property type="match status" value="1"/>
</dbReference>
<dbReference type="NCBIfam" id="TIGR00629">
    <property type="entry name" value="uvde"/>
    <property type="match status" value="1"/>
</dbReference>
<dbReference type="PANTHER" id="PTHR31290">
    <property type="entry name" value="UV-DAMAGE ENDONUCLEASE"/>
    <property type="match status" value="1"/>
</dbReference>
<proteinExistence type="predicted"/>
<evidence type="ECO:0000256" key="6">
    <source>
        <dbReference type="ARBA" id="ARBA00023204"/>
    </source>
</evidence>
<feature type="compositionally biased region" description="Acidic residues" evidence="7">
    <location>
        <begin position="665"/>
        <end position="680"/>
    </location>
</feature>
<dbReference type="InterPro" id="IPR036237">
    <property type="entry name" value="Xyl_isomerase-like_sf"/>
</dbReference>
<dbReference type="GO" id="GO:0016787">
    <property type="term" value="F:hydrolase activity"/>
    <property type="evidence" value="ECO:0007669"/>
    <property type="project" value="UniProtKB-KW"/>
</dbReference>
<dbReference type="GO" id="GO:0005739">
    <property type="term" value="C:mitochondrion"/>
    <property type="evidence" value="ECO:0007669"/>
    <property type="project" value="TreeGrafter"/>
</dbReference>
<dbReference type="GO" id="GO:0043504">
    <property type="term" value="P:mitochondrial DNA repair"/>
    <property type="evidence" value="ECO:0007669"/>
    <property type="project" value="TreeGrafter"/>
</dbReference>
<dbReference type="GO" id="GO:0009411">
    <property type="term" value="P:response to UV"/>
    <property type="evidence" value="ECO:0007669"/>
    <property type="project" value="InterPro"/>
</dbReference>
<dbReference type="AlphaFoldDB" id="A0A1X6MK86"/>
<dbReference type="STRING" id="670580.A0A1X6MK86"/>
<gene>
    <name evidence="8" type="ORF">POSPLADRAFT_1158891</name>
</gene>
<keyword evidence="1" id="KW-0540">Nuclease</keyword>
<keyword evidence="5" id="KW-0378">Hydrolase</keyword>
<keyword evidence="6" id="KW-0234">DNA repair</keyword>
<evidence type="ECO:0000313" key="9">
    <source>
        <dbReference type="Proteomes" id="UP000194127"/>
    </source>
</evidence>
<keyword evidence="4" id="KW-0228">DNA excision</keyword>
<evidence type="ECO:0000256" key="5">
    <source>
        <dbReference type="ARBA" id="ARBA00022801"/>
    </source>
</evidence>
<keyword evidence="2" id="KW-0255">Endonuclease</keyword>
<feature type="compositionally biased region" description="Basic residues" evidence="7">
    <location>
        <begin position="260"/>
        <end position="274"/>
    </location>
</feature>
<dbReference type="GO" id="GO:0005634">
    <property type="term" value="C:nucleus"/>
    <property type="evidence" value="ECO:0007669"/>
    <property type="project" value="TreeGrafter"/>
</dbReference>
<reference evidence="8 9" key="1">
    <citation type="submission" date="2017-04" db="EMBL/GenBank/DDBJ databases">
        <title>Genome Sequence of the Model Brown-Rot Fungus Postia placenta SB12.</title>
        <authorList>
            <consortium name="DOE Joint Genome Institute"/>
            <person name="Gaskell J."/>
            <person name="Kersten P."/>
            <person name="Larrondo L.F."/>
            <person name="Canessa P."/>
            <person name="Martinez D."/>
            <person name="Hibbett D."/>
            <person name="Schmoll M."/>
            <person name="Kubicek C.P."/>
            <person name="Martinez A.T."/>
            <person name="Yadav J."/>
            <person name="Master E."/>
            <person name="Magnuson J.K."/>
            <person name="James T."/>
            <person name="Yaver D."/>
            <person name="Berka R."/>
            <person name="Labutti K."/>
            <person name="Lipzen A."/>
            <person name="Aerts A."/>
            <person name="Barry K."/>
            <person name="Henrissat B."/>
            <person name="Blanchette R."/>
            <person name="Grigoriev I."/>
            <person name="Cullen D."/>
        </authorList>
    </citation>
    <scope>NUCLEOTIDE SEQUENCE [LARGE SCALE GENOMIC DNA]</scope>
    <source>
        <strain evidence="8 9">MAD-698-R-SB12</strain>
    </source>
</reference>
<dbReference type="OrthoDB" id="541883at2759"/>
<dbReference type="RefSeq" id="XP_024333559.1">
    <property type="nucleotide sequence ID" value="XM_024487377.1"/>
</dbReference>
<evidence type="ECO:0008006" key="10">
    <source>
        <dbReference type="Google" id="ProtNLM"/>
    </source>
</evidence>
<dbReference type="Proteomes" id="UP000194127">
    <property type="component" value="Unassembled WGS sequence"/>
</dbReference>
<evidence type="ECO:0000256" key="7">
    <source>
        <dbReference type="SAM" id="MobiDB-lite"/>
    </source>
</evidence>
<dbReference type="GO" id="GO:0004519">
    <property type="term" value="F:endonuclease activity"/>
    <property type="evidence" value="ECO:0007669"/>
    <property type="project" value="UniProtKB-KW"/>
</dbReference>
<protein>
    <recommendedName>
        <fullName evidence="10">UV-endonuclease UvdE</fullName>
    </recommendedName>
</protein>
<keyword evidence="3" id="KW-0227">DNA damage</keyword>
<name>A0A1X6MK86_9APHY</name>
<dbReference type="InterPro" id="IPR004601">
    <property type="entry name" value="UvdE"/>
</dbReference>
<keyword evidence="9" id="KW-1185">Reference proteome</keyword>
<dbReference type="Gene3D" id="3.20.20.150">
    <property type="entry name" value="Divalent-metal-dependent TIM barrel enzymes"/>
    <property type="match status" value="1"/>
</dbReference>
<feature type="region of interest" description="Disordered" evidence="7">
    <location>
        <begin position="647"/>
        <end position="780"/>
    </location>
</feature>
<evidence type="ECO:0000313" key="8">
    <source>
        <dbReference type="EMBL" id="OSX56765.1"/>
    </source>
</evidence>
<accession>A0A1X6MK86</accession>